<keyword evidence="7" id="KW-0833">Ubl conjugation pathway</keyword>
<dbReference type="CDD" id="cd14376">
    <property type="entry name" value="CUE_AUP1_AMFR_like"/>
    <property type="match status" value="1"/>
</dbReference>
<dbReference type="GO" id="GO:0000151">
    <property type="term" value="C:ubiquitin ligase complex"/>
    <property type="evidence" value="ECO:0007669"/>
    <property type="project" value="TreeGrafter"/>
</dbReference>
<dbReference type="PANTHER" id="PTHR15067">
    <property type="entry name" value="E3 UBIQUITIN-PROTEIN LIGASE RNF8"/>
    <property type="match status" value="1"/>
</dbReference>
<dbReference type="OrthoDB" id="7759664at2759"/>
<keyword evidence="10 13" id="KW-0472">Membrane</keyword>
<proteinExistence type="predicted"/>
<evidence type="ECO:0008006" key="18">
    <source>
        <dbReference type="Google" id="ProtNLM"/>
    </source>
</evidence>
<dbReference type="PROSITE" id="PS51140">
    <property type="entry name" value="CUE"/>
    <property type="match status" value="1"/>
</dbReference>
<dbReference type="Pfam" id="PF13639">
    <property type="entry name" value="zf-RING_2"/>
    <property type="match status" value="1"/>
</dbReference>
<evidence type="ECO:0000256" key="7">
    <source>
        <dbReference type="ARBA" id="ARBA00022786"/>
    </source>
</evidence>
<feature type="transmembrane region" description="Helical" evidence="13">
    <location>
        <begin position="92"/>
        <end position="113"/>
    </location>
</feature>
<dbReference type="GO" id="GO:0005829">
    <property type="term" value="C:cytosol"/>
    <property type="evidence" value="ECO:0007669"/>
    <property type="project" value="TreeGrafter"/>
</dbReference>
<organism evidence="16 17">
    <name type="scientific">Chloropicon primus</name>
    <dbReference type="NCBI Taxonomy" id="1764295"/>
    <lineage>
        <taxon>Eukaryota</taxon>
        <taxon>Viridiplantae</taxon>
        <taxon>Chlorophyta</taxon>
        <taxon>Chloropicophyceae</taxon>
        <taxon>Chloropicales</taxon>
        <taxon>Chloropicaceae</taxon>
        <taxon>Chloropicon</taxon>
    </lineage>
</organism>
<keyword evidence="17" id="KW-1185">Reference proteome</keyword>
<evidence type="ECO:0000256" key="5">
    <source>
        <dbReference type="ARBA" id="ARBA00022723"/>
    </source>
</evidence>
<comment type="pathway">
    <text evidence="2">Protein modification; protein ubiquitination.</text>
</comment>
<dbReference type="InterPro" id="IPR057992">
    <property type="entry name" value="TPR_SYVN1_N"/>
</dbReference>
<protein>
    <recommendedName>
        <fullName evidence="18">RING-type domain-containing protein</fullName>
    </recommendedName>
</protein>
<evidence type="ECO:0000256" key="10">
    <source>
        <dbReference type="ARBA" id="ARBA00023136"/>
    </source>
</evidence>
<dbReference type="GO" id="GO:0008270">
    <property type="term" value="F:zinc ion binding"/>
    <property type="evidence" value="ECO:0007669"/>
    <property type="project" value="UniProtKB-KW"/>
</dbReference>
<evidence type="ECO:0000256" key="1">
    <source>
        <dbReference type="ARBA" id="ARBA00004141"/>
    </source>
</evidence>
<keyword evidence="4 13" id="KW-0812">Transmembrane</keyword>
<name>A0A5B8MYP6_9CHLO</name>
<dbReference type="InterPro" id="IPR003892">
    <property type="entry name" value="CUE"/>
</dbReference>
<sequence>MAATRAGAGFGGLTLVGYNAVTFALVAVALGMALEEAEAVGALQGMVGAGAGLGFPSSYFGGRASAPKVGNTATTKLALAFPYMLSSGSSVFVAWNAVFCVLLNTALLLKVVFFGSLSMQELQRLLGRLVDYALLKIVFVAAIASGTAVELFVWSAWFGVLGFVKLFGGLARDRFEQLLQTPSATRLHYLRNLLFVVFLMASNILCTIHLGAMLRRETTSKRILLMFDPLVIQIDLAYTLLRSLVNALEQWQLARQLSGAAAAAGSSGGFGPQSWQWMAPFMYYADFGTAMLTHVLTLGHYCHVWYLHGFSFQVVDSIILLNIRSLLGSMYKRFKTFMAFHCATSNLKKAFPDATKEELEKYQDVCAICKESMCKGKVLPCGHIFHLPCLRSWLEQGEHGNYTCPLCRFPLTSTAMKGSSSQFNVVSSLAQRINRYGLALYDGLGRHLEGSFARAMDYVFPATPGDVGGRRTSGGQGAQGVPGNSSGPRRRPGVRGAGVRPIIHPVGGDRLPRGTQPWVLSAGFTWPHGPMDPPPPSASQGFSFSQNWSWFSTAEEGRPSRGQRGGYRSIPGTASSDSELEGWVAIVQSILPHVSTGVIVRDLQRTRNVNVTVNNLLES</sequence>
<dbReference type="GO" id="GO:0016020">
    <property type="term" value="C:membrane"/>
    <property type="evidence" value="ECO:0007669"/>
    <property type="project" value="UniProtKB-SubCell"/>
</dbReference>
<dbReference type="GO" id="GO:0016567">
    <property type="term" value="P:protein ubiquitination"/>
    <property type="evidence" value="ECO:0007669"/>
    <property type="project" value="TreeGrafter"/>
</dbReference>
<feature type="transmembrane region" description="Helical" evidence="13">
    <location>
        <begin position="192"/>
        <end position="211"/>
    </location>
</feature>
<feature type="region of interest" description="Disordered" evidence="12">
    <location>
        <begin position="555"/>
        <end position="576"/>
    </location>
</feature>
<dbReference type="SUPFAM" id="SSF57850">
    <property type="entry name" value="RING/U-box"/>
    <property type="match status" value="1"/>
</dbReference>
<evidence type="ECO:0000256" key="2">
    <source>
        <dbReference type="ARBA" id="ARBA00004906"/>
    </source>
</evidence>
<keyword evidence="8" id="KW-0862">Zinc</keyword>
<dbReference type="InterPro" id="IPR011016">
    <property type="entry name" value="Znf_RING-CH"/>
</dbReference>
<evidence type="ECO:0000256" key="4">
    <source>
        <dbReference type="ARBA" id="ARBA00022692"/>
    </source>
</evidence>
<dbReference type="EMBL" id="CP031051">
    <property type="protein sequence ID" value="QDZ25669.1"/>
    <property type="molecule type" value="Genomic_DNA"/>
</dbReference>
<dbReference type="GO" id="GO:0043130">
    <property type="term" value="F:ubiquitin binding"/>
    <property type="evidence" value="ECO:0007669"/>
    <property type="project" value="InterPro"/>
</dbReference>
<dbReference type="STRING" id="1764295.A0A5B8MYP6"/>
<keyword evidence="5" id="KW-0479">Metal-binding</keyword>
<feature type="transmembrane region" description="Helical" evidence="13">
    <location>
        <begin position="151"/>
        <end position="171"/>
    </location>
</feature>
<dbReference type="FunFam" id="3.30.40.10:FF:000259">
    <property type="entry name" value="E3 ubiquitin protein ligase RIN2"/>
    <property type="match status" value="1"/>
</dbReference>
<dbReference type="Gene3D" id="1.10.8.10">
    <property type="entry name" value="DNA helicase RuvA subunit, C-terminal domain"/>
    <property type="match status" value="1"/>
</dbReference>
<feature type="domain" description="RING-type" evidence="14">
    <location>
        <begin position="366"/>
        <end position="408"/>
    </location>
</feature>
<dbReference type="SMART" id="SM00744">
    <property type="entry name" value="RINGv"/>
    <property type="match status" value="1"/>
</dbReference>
<evidence type="ECO:0000256" key="3">
    <source>
        <dbReference type="ARBA" id="ARBA00022679"/>
    </source>
</evidence>
<evidence type="ECO:0000256" key="6">
    <source>
        <dbReference type="ARBA" id="ARBA00022771"/>
    </source>
</evidence>
<dbReference type="PANTHER" id="PTHR15067:SF4">
    <property type="entry name" value="E3 UBIQUITIN-PROTEIN LIGASE RNF8"/>
    <property type="match status" value="1"/>
</dbReference>
<evidence type="ECO:0000256" key="9">
    <source>
        <dbReference type="ARBA" id="ARBA00022989"/>
    </source>
</evidence>
<dbReference type="SMART" id="SM00184">
    <property type="entry name" value="RING"/>
    <property type="match status" value="1"/>
</dbReference>
<dbReference type="Proteomes" id="UP000316726">
    <property type="component" value="Chromosome 18"/>
</dbReference>
<accession>A0A5B8MYP6</accession>
<feature type="transmembrane region" description="Helical" evidence="13">
    <location>
        <begin position="12"/>
        <end position="34"/>
    </location>
</feature>
<evidence type="ECO:0000256" key="13">
    <source>
        <dbReference type="SAM" id="Phobius"/>
    </source>
</evidence>
<dbReference type="AlphaFoldDB" id="A0A5B8MYP6"/>
<evidence type="ECO:0000313" key="17">
    <source>
        <dbReference type="Proteomes" id="UP000316726"/>
    </source>
</evidence>
<feature type="region of interest" description="Disordered" evidence="12">
    <location>
        <begin position="466"/>
        <end position="510"/>
    </location>
</feature>
<feature type="transmembrane region" description="Helical" evidence="13">
    <location>
        <begin position="125"/>
        <end position="145"/>
    </location>
</feature>
<dbReference type="InterPro" id="IPR001841">
    <property type="entry name" value="Znf_RING"/>
</dbReference>
<evidence type="ECO:0000256" key="8">
    <source>
        <dbReference type="ARBA" id="ARBA00022833"/>
    </source>
</evidence>
<evidence type="ECO:0000313" key="16">
    <source>
        <dbReference type="EMBL" id="QDZ25669.1"/>
    </source>
</evidence>
<feature type="compositionally biased region" description="Gly residues" evidence="12">
    <location>
        <begin position="471"/>
        <end position="480"/>
    </location>
</feature>
<keyword evidence="6 11" id="KW-0863">Zinc-finger</keyword>
<keyword evidence="3" id="KW-0808">Transferase</keyword>
<dbReference type="GO" id="GO:0006511">
    <property type="term" value="P:ubiquitin-dependent protein catabolic process"/>
    <property type="evidence" value="ECO:0007669"/>
    <property type="project" value="TreeGrafter"/>
</dbReference>
<dbReference type="InterPro" id="IPR013083">
    <property type="entry name" value="Znf_RING/FYVE/PHD"/>
</dbReference>
<evidence type="ECO:0000256" key="12">
    <source>
        <dbReference type="SAM" id="MobiDB-lite"/>
    </source>
</evidence>
<gene>
    <name evidence="16" type="ORF">A3770_18p81870</name>
</gene>
<dbReference type="Gene3D" id="3.30.40.10">
    <property type="entry name" value="Zinc/RING finger domain, C3HC4 (zinc finger)"/>
    <property type="match status" value="1"/>
</dbReference>
<dbReference type="Pfam" id="PF02845">
    <property type="entry name" value="CUE"/>
    <property type="match status" value="1"/>
</dbReference>
<dbReference type="GO" id="GO:0061630">
    <property type="term" value="F:ubiquitin protein ligase activity"/>
    <property type="evidence" value="ECO:0007669"/>
    <property type="project" value="TreeGrafter"/>
</dbReference>
<feature type="domain" description="CUE" evidence="15">
    <location>
        <begin position="579"/>
        <end position="619"/>
    </location>
</feature>
<evidence type="ECO:0000259" key="14">
    <source>
        <dbReference type="PROSITE" id="PS50089"/>
    </source>
</evidence>
<reference evidence="16 17" key="1">
    <citation type="submission" date="2018-07" db="EMBL/GenBank/DDBJ databases">
        <title>The complete nuclear genome of the prasinophyte Chloropicon primus (CCMP1205).</title>
        <authorList>
            <person name="Pombert J.-F."/>
            <person name="Otis C."/>
            <person name="Turmel M."/>
            <person name="Lemieux C."/>
        </authorList>
    </citation>
    <scope>NUCLEOTIDE SEQUENCE [LARGE SCALE GENOMIC DNA]</scope>
    <source>
        <strain evidence="16 17">CCMP1205</strain>
    </source>
</reference>
<dbReference type="Pfam" id="PF25563">
    <property type="entry name" value="TPR_SYVN1_N"/>
    <property type="match status" value="1"/>
</dbReference>
<keyword evidence="9 13" id="KW-1133">Transmembrane helix</keyword>
<evidence type="ECO:0000259" key="15">
    <source>
        <dbReference type="PROSITE" id="PS51140"/>
    </source>
</evidence>
<dbReference type="PROSITE" id="PS50089">
    <property type="entry name" value="ZF_RING_2"/>
    <property type="match status" value="1"/>
</dbReference>
<comment type="subcellular location">
    <subcellularLocation>
        <location evidence="1">Membrane</location>
        <topology evidence="1">Multi-pass membrane protein</topology>
    </subcellularLocation>
</comment>
<evidence type="ECO:0000256" key="11">
    <source>
        <dbReference type="PROSITE-ProRule" id="PRU00175"/>
    </source>
</evidence>